<dbReference type="GO" id="GO:0016301">
    <property type="term" value="F:kinase activity"/>
    <property type="evidence" value="ECO:0007669"/>
    <property type="project" value="UniProtKB-KW"/>
</dbReference>
<keyword evidence="2" id="KW-0418">Kinase</keyword>
<protein>
    <submittedName>
        <fullName evidence="2">Kinase-like domain-containing protein</fullName>
    </submittedName>
</protein>
<gene>
    <name evidence="2" type="ORF">RCL2_000056200</name>
</gene>
<reference evidence="2" key="1">
    <citation type="submission" date="2019-10" db="EMBL/GenBank/DDBJ databases">
        <title>Conservation and host-specific expression of non-tandemly repeated heterogenous ribosome RNA gene in arbuscular mycorrhizal fungi.</title>
        <authorList>
            <person name="Maeda T."/>
            <person name="Kobayashi Y."/>
            <person name="Nakagawa T."/>
            <person name="Ezawa T."/>
            <person name="Yamaguchi K."/>
            <person name="Bino T."/>
            <person name="Nishimoto Y."/>
            <person name="Shigenobu S."/>
            <person name="Kawaguchi M."/>
        </authorList>
    </citation>
    <scope>NUCLEOTIDE SEQUENCE</scope>
    <source>
        <strain evidence="2">HR1</strain>
    </source>
</reference>
<dbReference type="Proteomes" id="UP000615446">
    <property type="component" value="Unassembled WGS sequence"/>
</dbReference>
<name>A0A8H3KNQ7_9GLOM</name>
<feature type="region of interest" description="Disordered" evidence="1">
    <location>
        <begin position="1"/>
        <end position="29"/>
    </location>
</feature>
<organism evidence="2 3">
    <name type="scientific">Rhizophagus clarus</name>
    <dbReference type="NCBI Taxonomy" id="94130"/>
    <lineage>
        <taxon>Eukaryota</taxon>
        <taxon>Fungi</taxon>
        <taxon>Fungi incertae sedis</taxon>
        <taxon>Mucoromycota</taxon>
        <taxon>Glomeromycotina</taxon>
        <taxon>Glomeromycetes</taxon>
        <taxon>Glomerales</taxon>
        <taxon>Glomeraceae</taxon>
        <taxon>Rhizophagus</taxon>
    </lineage>
</organism>
<keyword evidence="2" id="KW-0808">Transferase</keyword>
<dbReference type="AlphaFoldDB" id="A0A8H3KNQ7"/>
<evidence type="ECO:0000313" key="2">
    <source>
        <dbReference type="EMBL" id="GES73017.1"/>
    </source>
</evidence>
<evidence type="ECO:0000313" key="3">
    <source>
        <dbReference type="Proteomes" id="UP000615446"/>
    </source>
</evidence>
<comment type="caution">
    <text evidence="2">The sequence shown here is derived from an EMBL/GenBank/DDBJ whole genome shotgun (WGS) entry which is preliminary data.</text>
</comment>
<proteinExistence type="predicted"/>
<dbReference type="EMBL" id="BLAL01000005">
    <property type="protein sequence ID" value="GES73017.1"/>
    <property type="molecule type" value="Genomic_DNA"/>
</dbReference>
<accession>A0A8H3KNQ7</accession>
<feature type="compositionally biased region" description="Basic and acidic residues" evidence="1">
    <location>
        <begin position="1"/>
        <end position="27"/>
    </location>
</feature>
<evidence type="ECO:0000256" key="1">
    <source>
        <dbReference type="SAM" id="MobiDB-lite"/>
    </source>
</evidence>
<sequence length="148" mass="16901">MPCYTEESRSLDSKQRLKRSGTHDANHTRCFGLTQDPTRINETMLDADPLKRPDAATLYYEIDNMWNDSHSDTNAVLFTLFFSAAEYLPEPANAIGAFHSKSYDFDIPDNKPLRKRQSNSDITIPPSILSDNLVVLIPSRRIKDRCNH</sequence>